<dbReference type="SUPFAM" id="SSF52499">
    <property type="entry name" value="Isochorismatase-like hydrolases"/>
    <property type="match status" value="1"/>
</dbReference>
<evidence type="ECO:0000313" key="3">
    <source>
        <dbReference type="EMBL" id="MFC1405949.1"/>
    </source>
</evidence>
<reference evidence="3 4" key="1">
    <citation type="submission" date="2024-09" db="EMBL/GenBank/DDBJ databases">
        <authorList>
            <person name="Lee S.D."/>
        </authorList>
    </citation>
    <scope>NUCLEOTIDE SEQUENCE [LARGE SCALE GENOMIC DNA]</scope>
    <source>
        <strain evidence="3 4">N1-5</strain>
    </source>
</reference>
<dbReference type="InterPro" id="IPR050272">
    <property type="entry name" value="Isochorismatase-like_hydrls"/>
</dbReference>
<feature type="domain" description="Isochorismatase-like" evidence="2">
    <location>
        <begin position="17"/>
        <end position="208"/>
    </location>
</feature>
<proteinExistence type="predicted"/>
<keyword evidence="1 3" id="KW-0378">Hydrolase</keyword>
<evidence type="ECO:0000313" key="4">
    <source>
        <dbReference type="Proteomes" id="UP001592528"/>
    </source>
</evidence>
<comment type="caution">
    <text evidence="3">The sequence shown here is derived from an EMBL/GenBank/DDBJ whole genome shotgun (WGS) entry which is preliminary data.</text>
</comment>
<accession>A0ABV6UWV0</accession>
<gene>
    <name evidence="3" type="ORF">ACEZDJ_32120</name>
</gene>
<protein>
    <submittedName>
        <fullName evidence="3">Cysteine hydrolase</fullName>
    </submittedName>
</protein>
<dbReference type="CDD" id="cd00431">
    <property type="entry name" value="cysteine_hydrolases"/>
    <property type="match status" value="1"/>
</dbReference>
<dbReference type="RefSeq" id="WP_051724856.1">
    <property type="nucleotide sequence ID" value="NZ_JBHEZZ010000025.1"/>
</dbReference>
<dbReference type="EMBL" id="JBHEZZ010000025">
    <property type="protein sequence ID" value="MFC1405949.1"/>
    <property type="molecule type" value="Genomic_DNA"/>
</dbReference>
<evidence type="ECO:0000256" key="1">
    <source>
        <dbReference type="ARBA" id="ARBA00022801"/>
    </source>
</evidence>
<keyword evidence="4" id="KW-1185">Reference proteome</keyword>
<sequence>MADARERLERLLDPARTALVTCECQNGVLGDHAVFPELAAAAEKGGLVGQVRSLVGAAHAAGVPVLHCTAVRRPDGLGANANARLFAAAARVATAQPGAALTPGSEAAGLHPGIGADPERDLVLPRLHGLGPFQDTGLASVLRNLGARTLVCVGVSVNVALLELAFGAVDAGFQVVLVRDAVAGTPPEYAEAVLTHTLALVASLTDTDTVVARWSSGSPIAPQVLSGPRA</sequence>
<organism evidence="3 4">
    <name type="scientific">Streptacidiphilus cavernicola</name>
    <dbReference type="NCBI Taxonomy" id="3342716"/>
    <lineage>
        <taxon>Bacteria</taxon>
        <taxon>Bacillati</taxon>
        <taxon>Actinomycetota</taxon>
        <taxon>Actinomycetes</taxon>
        <taxon>Kitasatosporales</taxon>
        <taxon>Streptomycetaceae</taxon>
        <taxon>Streptacidiphilus</taxon>
    </lineage>
</organism>
<dbReference type="Pfam" id="PF00857">
    <property type="entry name" value="Isochorismatase"/>
    <property type="match status" value="1"/>
</dbReference>
<dbReference type="InterPro" id="IPR000868">
    <property type="entry name" value="Isochorismatase-like_dom"/>
</dbReference>
<name>A0ABV6UWV0_9ACTN</name>
<dbReference type="Proteomes" id="UP001592528">
    <property type="component" value="Unassembled WGS sequence"/>
</dbReference>
<dbReference type="InterPro" id="IPR036380">
    <property type="entry name" value="Isochorismatase-like_sf"/>
</dbReference>
<dbReference type="PANTHER" id="PTHR43540">
    <property type="entry name" value="PEROXYUREIDOACRYLATE/UREIDOACRYLATE AMIDOHYDROLASE-RELATED"/>
    <property type="match status" value="1"/>
</dbReference>
<dbReference type="GO" id="GO:0016787">
    <property type="term" value="F:hydrolase activity"/>
    <property type="evidence" value="ECO:0007669"/>
    <property type="project" value="UniProtKB-KW"/>
</dbReference>
<dbReference type="PANTHER" id="PTHR43540:SF6">
    <property type="entry name" value="ISOCHORISMATASE-LIKE DOMAIN-CONTAINING PROTEIN"/>
    <property type="match status" value="1"/>
</dbReference>
<dbReference type="Gene3D" id="3.40.50.850">
    <property type="entry name" value="Isochorismatase-like"/>
    <property type="match status" value="1"/>
</dbReference>
<evidence type="ECO:0000259" key="2">
    <source>
        <dbReference type="Pfam" id="PF00857"/>
    </source>
</evidence>